<evidence type="ECO:0000256" key="9">
    <source>
        <dbReference type="ARBA" id="ARBA00023002"/>
    </source>
</evidence>
<dbReference type="STRING" id="692275.M3B5S8"/>
<feature type="transmembrane region" description="Helical" evidence="15">
    <location>
        <begin position="228"/>
        <end position="247"/>
    </location>
</feature>
<keyword evidence="9" id="KW-0560">Oxidoreductase</keyword>
<dbReference type="EC" id="1.16.1.9" evidence="3"/>
<dbReference type="SFLD" id="SFLDS00052">
    <property type="entry name" value="Ferric_Reductase_Domain"/>
    <property type="match status" value="1"/>
</dbReference>
<evidence type="ECO:0000313" key="17">
    <source>
        <dbReference type="EMBL" id="EMF15157.1"/>
    </source>
</evidence>
<evidence type="ECO:0000256" key="7">
    <source>
        <dbReference type="ARBA" id="ARBA00022982"/>
    </source>
</evidence>
<evidence type="ECO:0000256" key="15">
    <source>
        <dbReference type="SAM" id="Phobius"/>
    </source>
</evidence>
<evidence type="ECO:0000313" key="18">
    <source>
        <dbReference type="Proteomes" id="UP000016931"/>
    </source>
</evidence>
<evidence type="ECO:0000256" key="4">
    <source>
        <dbReference type="ARBA" id="ARBA00022448"/>
    </source>
</evidence>
<comment type="similarity">
    <text evidence="2">Belongs to the ferric reductase (FRE) family.</text>
</comment>
<evidence type="ECO:0000256" key="8">
    <source>
        <dbReference type="ARBA" id="ARBA00022989"/>
    </source>
</evidence>
<feature type="transmembrane region" description="Helical" evidence="15">
    <location>
        <begin position="150"/>
        <end position="170"/>
    </location>
</feature>
<feature type="transmembrane region" description="Helical" evidence="15">
    <location>
        <begin position="190"/>
        <end position="208"/>
    </location>
</feature>
<dbReference type="PANTHER" id="PTHR32361">
    <property type="entry name" value="FERRIC/CUPRIC REDUCTASE TRANSMEMBRANE COMPONENT"/>
    <property type="match status" value="1"/>
</dbReference>
<reference evidence="17 18" key="1">
    <citation type="journal article" date="2012" name="PLoS Pathog.">
        <title>Diverse lifestyles and strategies of plant pathogenesis encoded in the genomes of eighteen Dothideomycetes fungi.</title>
        <authorList>
            <person name="Ohm R.A."/>
            <person name="Feau N."/>
            <person name="Henrissat B."/>
            <person name="Schoch C.L."/>
            <person name="Horwitz B.A."/>
            <person name="Barry K.W."/>
            <person name="Condon B.J."/>
            <person name="Copeland A.C."/>
            <person name="Dhillon B."/>
            <person name="Glaser F."/>
            <person name="Hesse C.N."/>
            <person name="Kosti I."/>
            <person name="LaButti K."/>
            <person name="Lindquist E.A."/>
            <person name="Lucas S."/>
            <person name="Salamov A.A."/>
            <person name="Bradshaw R.E."/>
            <person name="Ciuffetti L."/>
            <person name="Hamelin R.C."/>
            <person name="Kema G.H.J."/>
            <person name="Lawrence C."/>
            <person name="Scott J.A."/>
            <person name="Spatafora J.W."/>
            <person name="Turgeon B.G."/>
            <person name="de Wit P.J.G.M."/>
            <person name="Zhong S."/>
            <person name="Goodwin S.B."/>
            <person name="Grigoriev I.V."/>
        </authorList>
    </citation>
    <scope>NUCLEOTIDE SEQUENCE [LARGE SCALE GENOMIC DNA]</scope>
    <source>
        <strain evidence="17 18">SO2202</strain>
    </source>
</reference>
<feature type="transmembrane region" description="Helical" evidence="15">
    <location>
        <begin position="30"/>
        <end position="51"/>
    </location>
</feature>
<dbReference type="CDD" id="cd06186">
    <property type="entry name" value="NOX_Duox_like_FAD_NADP"/>
    <property type="match status" value="1"/>
</dbReference>
<evidence type="ECO:0000256" key="6">
    <source>
        <dbReference type="ARBA" id="ARBA00022692"/>
    </source>
</evidence>
<dbReference type="GeneID" id="27905070"/>
<dbReference type="PANTHER" id="PTHR32361:SF9">
    <property type="entry name" value="FERRIC REDUCTASE TRANSMEMBRANE COMPONENT 3-RELATED"/>
    <property type="match status" value="1"/>
</dbReference>
<dbReference type="SUPFAM" id="SSF63380">
    <property type="entry name" value="Riboflavin synthase domain-like"/>
    <property type="match status" value="1"/>
</dbReference>
<dbReference type="OMA" id="FWTEWVR"/>
<dbReference type="PROSITE" id="PS51384">
    <property type="entry name" value="FAD_FR"/>
    <property type="match status" value="1"/>
</dbReference>
<dbReference type="Pfam" id="PF08022">
    <property type="entry name" value="FAD_binding_8"/>
    <property type="match status" value="1"/>
</dbReference>
<organism evidence="17 18">
    <name type="scientific">Sphaerulina musiva (strain SO2202)</name>
    <name type="common">Poplar stem canker fungus</name>
    <name type="synonym">Septoria musiva</name>
    <dbReference type="NCBI Taxonomy" id="692275"/>
    <lineage>
        <taxon>Eukaryota</taxon>
        <taxon>Fungi</taxon>
        <taxon>Dikarya</taxon>
        <taxon>Ascomycota</taxon>
        <taxon>Pezizomycotina</taxon>
        <taxon>Dothideomycetes</taxon>
        <taxon>Dothideomycetidae</taxon>
        <taxon>Mycosphaerellales</taxon>
        <taxon>Mycosphaerellaceae</taxon>
        <taxon>Sphaerulina</taxon>
    </lineage>
</organism>
<comment type="catalytic activity">
    <reaction evidence="13">
        <text>2 a Fe(II)-siderophore + NADP(+) + H(+) = 2 a Fe(III)-siderophore + NADPH</text>
        <dbReference type="Rhea" id="RHEA:28795"/>
        <dbReference type="Rhea" id="RHEA-COMP:11342"/>
        <dbReference type="Rhea" id="RHEA-COMP:11344"/>
        <dbReference type="ChEBI" id="CHEBI:15378"/>
        <dbReference type="ChEBI" id="CHEBI:29033"/>
        <dbReference type="ChEBI" id="CHEBI:29034"/>
        <dbReference type="ChEBI" id="CHEBI:57783"/>
        <dbReference type="ChEBI" id="CHEBI:58349"/>
        <dbReference type="EC" id="1.16.1.9"/>
    </reaction>
</comment>
<feature type="transmembrane region" description="Helical" evidence="15">
    <location>
        <begin position="111"/>
        <end position="130"/>
    </location>
</feature>
<evidence type="ECO:0000256" key="13">
    <source>
        <dbReference type="ARBA" id="ARBA00048483"/>
    </source>
</evidence>
<keyword evidence="5" id="KW-1003">Cell membrane</keyword>
<evidence type="ECO:0000256" key="14">
    <source>
        <dbReference type="SAM" id="MobiDB-lite"/>
    </source>
</evidence>
<keyword evidence="8 15" id="KW-1133">Transmembrane helix</keyword>
<dbReference type="Gene3D" id="3.40.50.80">
    <property type="entry name" value="Nucleotide-binding domain of ferredoxin-NADP reductase (FNR) module"/>
    <property type="match status" value="1"/>
</dbReference>
<feature type="compositionally biased region" description="Low complexity" evidence="14">
    <location>
        <begin position="517"/>
        <end position="530"/>
    </location>
</feature>
<dbReference type="AlphaFoldDB" id="M3B5S8"/>
<dbReference type="GO" id="GO:0006879">
    <property type="term" value="P:intracellular iron ion homeostasis"/>
    <property type="evidence" value="ECO:0007669"/>
    <property type="project" value="TreeGrafter"/>
</dbReference>
<feature type="domain" description="FAD-binding FR-type" evidence="16">
    <location>
        <begin position="308"/>
        <end position="415"/>
    </location>
</feature>
<dbReference type="EMBL" id="KB456261">
    <property type="protein sequence ID" value="EMF15157.1"/>
    <property type="molecule type" value="Genomic_DNA"/>
</dbReference>
<dbReference type="Gene3D" id="2.40.30.10">
    <property type="entry name" value="Translation factors"/>
    <property type="match status" value="1"/>
</dbReference>
<dbReference type="HOGENOM" id="CLU_010365_6_0_1"/>
<dbReference type="InterPro" id="IPR013112">
    <property type="entry name" value="FAD-bd_8"/>
</dbReference>
<dbReference type="InterPro" id="IPR013121">
    <property type="entry name" value="Fe_red_NAD-bd_6"/>
</dbReference>
<evidence type="ECO:0000256" key="5">
    <source>
        <dbReference type="ARBA" id="ARBA00022475"/>
    </source>
</evidence>
<evidence type="ECO:0000256" key="12">
    <source>
        <dbReference type="ARBA" id="ARBA00023180"/>
    </source>
</evidence>
<accession>M3B5S8</accession>
<feature type="transmembrane region" description="Helical" evidence="15">
    <location>
        <begin position="280"/>
        <end position="302"/>
    </location>
</feature>
<evidence type="ECO:0000256" key="3">
    <source>
        <dbReference type="ARBA" id="ARBA00012668"/>
    </source>
</evidence>
<dbReference type="InterPro" id="IPR051410">
    <property type="entry name" value="Ferric/Cupric_Reductase"/>
</dbReference>
<dbReference type="eggNOG" id="KOG0039">
    <property type="taxonomic scope" value="Eukaryota"/>
</dbReference>
<keyword evidence="7" id="KW-0249">Electron transport</keyword>
<dbReference type="GO" id="GO:0015677">
    <property type="term" value="P:copper ion import"/>
    <property type="evidence" value="ECO:0007669"/>
    <property type="project" value="TreeGrafter"/>
</dbReference>
<comment type="subcellular location">
    <subcellularLocation>
        <location evidence="1">Cell membrane</location>
        <topology evidence="1">Multi-pass membrane protein</topology>
    </subcellularLocation>
</comment>
<keyword evidence="10" id="KW-0406">Ion transport</keyword>
<dbReference type="GO" id="GO:0006826">
    <property type="term" value="P:iron ion transport"/>
    <property type="evidence" value="ECO:0007669"/>
    <property type="project" value="UniProtKB-ARBA"/>
</dbReference>
<feature type="region of interest" description="Disordered" evidence="14">
    <location>
        <begin position="496"/>
        <end position="545"/>
    </location>
</feature>
<feature type="compositionally biased region" description="Low complexity" evidence="14">
    <location>
        <begin position="497"/>
        <end position="509"/>
    </location>
</feature>
<keyword evidence="12" id="KW-0325">Glycoprotein</keyword>
<sequence>MVKRGLFHDMSGMTMSGGIFTPSDKTYARAFWYGVAGCVGLLTLTKVVSILQARQRLKQHRRNPDNVVPSRPTGAISQTYATTTALAREMLYPQPFYFTGRISKYFTPLPLGRWLLLIFYWIVILCFLWQDTILRKGDPMYAYKWEKVGFRAAWVSVTQVPFVYLLSCKFNPISILTGISYERFNWLHRWAARTMWLSAIVHWSFFYTEWSLANIVTMQMNMMPMVKYGFGAWGLVTWMLLSGFGFFRDLCYELFVLQHIAAAGTLLWLLFVHVPSYAQYNIWISVAFVAFDWGVRIIWGIARNMHLLARSDSRIAGYDTHLEALPGDVARLTIENVDFTWQAGQHIYLYMPGLRPLEFHPFTISSTSGNGQLSMIIQARSGFSRSLHKSAAKGVQRSWRRRAFISGPWGTPPNVSHYETAVFIACSTGATFIVPLLQDVLRRESCLRHVTLHWIIRSEQHLVWFEEQLRAILEQVLERRTRIQIVVHVTQSTRMTAAASSSSQKARSSTTVREAGSSSSEGNSLSSVPSVEKDEKSPLTPRIATRHSPSTSLIIVPSRPTVESMIRPAVEGARGETAVIVCGGVSITAESRTFVASLSDERAVHKGTGAQGIYLFTETYGW</sequence>
<evidence type="ECO:0000256" key="11">
    <source>
        <dbReference type="ARBA" id="ARBA00023136"/>
    </source>
</evidence>
<proteinExistence type="inferred from homology"/>
<keyword evidence="18" id="KW-1185">Reference proteome</keyword>
<dbReference type="SFLD" id="SFLDG01168">
    <property type="entry name" value="Ferric_reductase_subgroup_(FRE"/>
    <property type="match status" value="1"/>
</dbReference>
<name>M3B5S8_SPHMS</name>
<dbReference type="InterPro" id="IPR013130">
    <property type="entry name" value="Fe3_Rdtase_TM_dom"/>
</dbReference>
<keyword evidence="6 15" id="KW-0812">Transmembrane</keyword>
<dbReference type="OrthoDB" id="3944240at2759"/>
<keyword evidence="11 15" id="KW-0472">Membrane</keyword>
<dbReference type="InterPro" id="IPR017938">
    <property type="entry name" value="Riboflavin_synthase-like_b-brl"/>
</dbReference>
<gene>
    <name evidence="17" type="ORF">SEPMUDRAFT_161395</name>
</gene>
<dbReference type="InterPro" id="IPR039261">
    <property type="entry name" value="FNR_nucleotide-bd"/>
</dbReference>
<dbReference type="SUPFAM" id="SSF52343">
    <property type="entry name" value="Ferredoxin reductase-like, C-terminal NADP-linked domain"/>
    <property type="match status" value="1"/>
</dbReference>
<keyword evidence="4" id="KW-0813">Transport</keyword>
<dbReference type="InterPro" id="IPR017927">
    <property type="entry name" value="FAD-bd_FR_type"/>
</dbReference>
<dbReference type="Proteomes" id="UP000016931">
    <property type="component" value="Unassembled WGS sequence"/>
</dbReference>
<evidence type="ECO:0000256" key="10">
    <source>
        <dbReference type="ARBA" id="ARBA00023065"/>
    </source>
</evidence>
<evidence type="ECO:0000256" key="1">
    <source>
        <dbReference type="ARBA" id="ARBA00004651"/>
    </source>
</evidence>
<dbReference type="GO" id="GO:0052851">
    <property type="term" value="F:ferric-chelate reductase (NADPH) activity"/>
    <property type="evidence" value="ECO:0007669"/>
    <property type="project" value="UniProtKB-EC"/>
</dbReference>
<protein>
    <recommendedName>
        <fullName evidence="3">ferric-chelate reductase (NADPH)</fullName>
        <ecNumber evidence="3">1.16.1.9</ecNumber>
    </recommendedName>
</protein>
<dbReference type="Pfam" id="PF08030">
    <property type="entry name" value="NAD_binding_6"/>
    <property type="match status" value="1"/>
</dbReference>
<dbReference type="Pfam" id="PF01794">
    <property type="entry name" value="Ferric_reduct"/>
    <property type="match status" value="1"/>
</dbReference>
<evidence type="ECO:0000256" key="2">
    <source>
        <dbReference type="ARBA" id="ARBA00006278"/>
    </source>
</evidence>
<dbReference type="GO" id="GO:0005886">
    <property type="term" value="C:plasma membrane"/>
    <property type="evidence" value="ECO:0007669"/>
    <property type="project" value="UniProtKB-SubCell"/>
</dbReference>
<evidence type="ECO:0000259" key="16">
    <source>
        <dbReference type="PROSITE" id="PS51384"/>
    </source>
</evidence>
<feature type="transmembrane region" description="Helical" evidence="15">
    <location>
        <begin position="254"/>
        <end position="274"/>
    </location>
</feature>
<dbReference type="RefSeq" id="XP_016763278.1">
    <property type="nucleotide sequence ID" value="XM_016907933.1"/>
</dbReference>